<organism evidence="1 2">
    <name type="scientific">Neophaeococcomyces mojaviensis</name>
    <dbReference type="NCBI Taxonomy" id="3383035"/>
    <lineage>
        <taxon>Eukaryota</taxon>
        <taxon>Fungi</taxon>
        <taxon>Dikarya</taxon>
        <taxon>Ascomycota</taxon>
        <taxon>Pezizomycotina</taxon>
        <taxon>Eurotiomycetes</taxon>
        <taxon>Chaetothyriomycetidae</taxon>
        <taxon>Chaetothyriales</taxon>
        <taxon>Chaetothyriales incertae sedis</taxon>
        <taxon>Neophaeococcomyces</taxon>
    </lineage>
</organism>
<name>A0ACC3A085_9EURO</name>
<reference evidence="1" key="1">
    <citation type="submission" date="2022-10" db="EMBL/GenBank/DDBJ databases">
        <title>Culturing micro-colonial fungi from biological soil crusts in the Mojave desert and describing Neophaeococcomyces mojavensis, and introducing the new genera and species Taxawa tesnikishii.</title>
        <authorList>
            <person name="Kurbessoian T."/>
            <person name="Stajich J.E."/>
        </authorList>
    </citation>
    <scope>NUCLEOTIDE SEQUENCE</scope>
    <source>
        <strain evidence="1">JES_112</strain>
    </source>
</reference>
<dbReference type="Proteomes" id="UP001172386">
    <property type="component" value="Unassembled WGS sequence"/>
</dbReference>
<comment type="caution">
    <text evidence="1">The sequence shown here is derived from an EMBL/GenBank/DDBJ whole genome shotgun (WGS) entry which is preliminary data.</text>
</comment>
<dbReference type="EMBL" id="JAPDRQ010000154">
    <property type="protein sequence ID" value="KAJ9653433.1"/>
    <property type="molecule type" value="Genomic_DNA"/>
</dbReference>
<proteinExistence type="predicted"/>
<protein>
    <submittedName>
        <fullName evidence="1">Uncharacterized protein</fullName>
    </submittedName>
</protein>
<gene>
    <name evidence="1" type="ORF">H2198_007381</name>
</gene>
<sequence>MTEAAIMARPDGPKPVSPNTVEPKKVIDPRRVLACGTCRKRKLKCDSKRPKCSTCARLGHPCEYDEVRKKSGPKRGYVKELEARLKQVENLLTTQNDGDNVAQQVPPIPPQQPLPTAPLSGMNIFNVPTTAEPLSGVQQEAEMVDPGLSMGNEFGLGGIEDFNWDMISLGLEEPLPPQDVMDELYQTYFEKIHPSVPMIHRPRFMASLNMSYNQRPPVCLRYIMWAHACAMIPQYKSSAEQFYQKSRKYLDQDEMKGHGESFISIQHAQAWTLVATYEFKTMYFPRAWMSCGRATRMAQLMGLHRQDRVGLDVKQTMPPPKDWIEREERRRTFWMAFCQDRYASIGTGWPMAIDERDILTNLPASDEAFLTGHAEPTPALPDVMAGEGCSGLSSFAGVCLLATLFGRNLTHLHRPADDDNDHDLNGEFWKRHRALDNILLNTSLSLPAHLRLPYGLSDPNIIFANMNIYTSTICLHQAAIFKADKHRLPAQISAESKRRCIVAADQITNIMKLCSHQDLSLLNPFIAFCLYVAARVFVQYLKSKREDSAVRASLTFLLSAMTVLRHKNPLTESFLVQLDVDLEGSGLNIPSPLGPNRYANRPAGECPANTDAVKCVPLFEIRESQSIGQSVRQIDPNNIDVNVEFDMGHDFMSHHHLPSGRTGGNRVLSVSGTSSSDSPGPLTGAYSGANSNNKWDHASSHQIISKPSPDQSSGSQSNQPTPSASGSSGHNSGTSNTSFSPEAENMQSFSAHNRPQRLTPGDREGPYSAGVFHVQAADRTTNANANENSYFASTNHATHRPDSTEQNQSISNNNSNNENHNGFGNIFSGTGFTPGPTGPGSGFTPGPTGYTPAPSGFTPGPNGTGTGMTPINWNDMQMSDSGEWMYEQ</sequence>
<evidence type="ECO:0000313" key="1">
    <source>
        <dbReference type="EMBL" id="KAJ9653433.1"/>
    </source>
</evidence>
<keyword evidence="2" id="KW-1185">Reference proteome</keyword>
<accession>A0ACC3A085</accession>
<evidence type="ECO:0000313" key="2">
    <source>
        <dbReference type="Proteomes" id="UP001172386"/>
    </source>
</evidence>